<keyword evidence="1" id="KW-1133">Transmembrane helix</keyword>
<dbReference type="EMBL" id="MCFG01000005">
    <property type="protein sequence ID" value="ORX87822.1"/>
    <property type="molecule type" value="Genomic_DNA"/>
</dbReference>
<name>A0A1Y1XQ07_9FUNG</name>
<protein>
    <submittedName>
        <fullName evidence="2">Uncharacterized protein</fullName>
    </submittedName>
</protein>
<keyword evidence="3" id="KW-1185">Reference proteome</keyword>
<reference evidence="2 3" key="2">
    <citation type="submission" date="2016-08" db="EMBL/GenBank/DDBJ databases">
        <title>Pervasive Adenine N6-methylation of Active Genes in Fungi.</title>
        <authorList>
            <consortium name="DOE Joint Genome Institute"/>
            <person name="Mondo S.J."/>
            <person name="Dannebaum R.O."/>
            <person name="Kuo R.C."/>
            <person name="Labutti K."/>
            <person name="Haridas S."/>
            <person name="Kuo A."/>
            <person name="Salamov A."/>
            <person name="Ahrendt S.R."/>
            <person name="Lipzen A."/>
            <person name="Sullivan W."/>
            <person name="Andreopoulos W.B."/>
            <person name="Clum A."/>
            <person name="Lindquist E."/>
            <person name="Daum C."/>
            <person name="Ramamoorthy G.K."/>
            <person name="Gryganskyi A."/>
            <person name="Culley D."/>
            <person name="Magnuson J.K."/>
            <person name="James T.Y."/>
            <person name="O'Malley M.A."/>
            <person name="Stajich J.E."/>
            <person name="Spatafora J.W."/>
            <person name="Visel A."/>
            <person name="Grigoriev I.V."/>
        </authorList>
    </citation>
    <scope>NUCLEOTIDE SEQUENCE [LARGE SCALE GENOMIC DNA]</scope>
    <source>
        <strain evidence="2 3">S4</strain>
    </source>
</reference>
<gene>
    <name evidence="2" type="ORF">BCR32DRAFT_289126</name>
</gene>
<evidence type="ECO:0000313" key="3">
    <source>
        <dbReference type="Proteomes" id="UP000193944"/>
    </source>
</evidence>
<sequence length="245" mass="28929">MEQIKNFQITKCETNEDCPEYSNGCYIPEGNGTGLCNIYFICHNKENENCYILNEKEYINKSCIDNEELKFNLFGYNYLIENTQVFRYPYYKITNETQENMILTSCEKNNIINYKCKSDFCFRNNDCYSKKCYLGNCQTDNNYKSNICSLFAYQINNIDVNYTITCKYSKQEECNSSTQCTSEICDIKSMICVDENEEEQFQEIEKDEIFGIPSFIFVILMILLFIAMCLCLCRPKKQPTRLRLE</sequence>
<comment type="caution">
    <text evidence="2">The sequence shown here is derived from an EMBL/GenBank/DDBJ whole genome shotgun (WGS) entry which is preliminary data.</text>
</comment>
<evidence type="ECO:0000313" key="2">
    <source>
        <dbReference type="EMBL" id="ORX87822.1"/>
    </source>
</evidence>
<evidence type="ECO:0000256" key="1">
    <source>
        <dbReference type="SAM" id="Phobius"/>
    </source>
</evidence>
<reference evidence="2 3" key="1">
    <citation type="submission" date="2016-08" db="EMBL/GenBank/DDBJ databases">
        <title>A Parts List for Fungal Cellulosomes Revealed by Comparative Genomics.</title>
        <authorList>
            <consortium name="DOE Joint Genome Institute"/>
            <person name="Haitjema C.H."/>
            <person name="Gilmore S.P."/>
            <person name="Henske J.K."/>
            <person name="Solomon K.V."/>
            <person name="De Groot R."/>
            <person name="Kuo A."/>
            <person name="Mondo S.J."/>
            <person name="Salamov A.A."/>
            <person name="Labutti K."/>
            <person name="Zhao Z."/>
            <person name="Chiniquy J."/>
            <person name="Barry K."/>
            <person name="Brewer H.M."/>
            <person name="Purvine S.O."/>
            <person name="Wright A.T."/>
            <person name="Boxma B."/>
            <person name="Van Alen T."/>
            <person name="Hackstein J.H."/>
            <person name="Baker S.E."/>
            <person name="Grigoriev I.V."/>
            <person name="O'Malley M.A."/>
        </authorList>
    </citation>
    <scope>NUCLEOTIDE SEQUENCE [LARGE SCALE GENOMIC DNA]</scope>
    <source>
        <strain evidence="2 3">S4</strain>
    </source>
</reference>
<dbReference type="OrthoDB" id="10490189at2759"/>
<organism evidence="2 3">
    <name type="scientific">Anaeromyces robustus</name>
    <dbReference type="NCBI Taxonomy" id="1754192"/>
    <lineage>
        <taxon>Eukaryota</taxon>
        <taxon>Fungi</taxon>
        <taxon>Fungi incertae sedis</taxon>
        <taxon>Chytridiomycota</taxon>
        <taxon>Chytridiomycota incertae sedis</taxon>
        <taxon>Neocallimastigomycetes</taxon>
        <taxon>Neocallimastigales</taxon>
        <taxon>Neocallimastigaceae</taxon>
        <taxon>Anaeromyces</taxon>
    </lineage>
</organism>
<proteinExistence type="predicted"/>
<accession>A0A1Y1XQ07</accession>
<keyword evidence="1" id="KW-0472">Membrane</keyword>
<dbReference type="AlphaFoldDB" id="A0A1Y1XQ07"/>
<dbReference type="Proteomes" id="UP000193944">
    <property type="component" value="Unassembled WGS sequence"/>
</dbReference>
<keyword evidence="1" id="KW-0812">Transmembrane</keyword>
<feature type="transmembrane region" description="Helical" evidence="1">
    <location>
        <begin position="210"/>
        <end position="233"/>
    </location>
</feature>